<dbReference type="RefSeq" id="WP_317533623.1">
    <property type="nucleotide sequence ID" value="NZ_JAWLKF010000010.1"/>
</dbReference>
<dbReference type="GO" id="GO:0016757">
    <property type="term" value="F:glycosyltransferase activity"/>
    <property type="evidence" value="ECO:0007669"/>
    <property type="project" value="UniProtKB-KW"/>
</dbReference>
<dbReference type="Gene3D" id="3.40.50.2000">
    <property type="entry name" value="Glycogen Phosphorylase B"/>
    <property type="match status" value="2"/>
</dbReference>
<evidence type="ECO:0000313" key="3">
    <source>
        <dbReference type="EMBL" id="MDV6304443.1"/>
    </source>
</evidence>
<keyword evidence="3" id="KW-0328">Glycosyltransferase</keyword>
<evidence type="ECO:0000259" key="2">
    <source>
        <dbReference type="Pfam" id="PF00534"/>
    </source>
</evidence>
<reference evidence="3 4" key="1">
    <citation type="submission" date="2023-10" db="EMBL/GenBank/DDBJ databases">
        <title>Development of a sustainable strategy for remediation of hydrocarbon-contaminated territories based on the waste exchange concept.</title>
        <authorList>
            <person name="Krivoruchko A."/>
        </authorList>
    </citation>
    <scope>NUCLEOTIDE SEQUENCE [LARGE SCALE GENOMIC DNA]</scope>
    <source>
        <strain evidence="3 4">IEGM 1327</strain>
    </source>
</reference>
<gene>
    <name evidence="3" type="ORF">R3P93_17930</name>
</gene>
<dbReference type="EC" id="2.4.-.-" evidence="3"/>
<sequence length="381" mass="40989">MKIALVHSFYSSSQPSGENSAVMDQLAALERHGFEVRLISRRTDDFSGPGHILRAASTAAGFGGPDPSAELEAFAPDIVHVHNLFPNWGSSWLKHWGERAVSTLHNFRPVCANATLWRDGSKCTECITHGSVRSIIHGCYRDSKIASIPLAVSTRSAGKYSALIHETAASIVLNSEACTFYRSIFPDSDFTVLPNFGPAPTKSRLKNLPEPSFIYAGRLVAEKGVRDLLENWPADVVLHIYGSGDLVEYVENVASRKANVYFHGAQPRETVLNALISATALVLPSQWPEGIPTIALEALGSGTPVMVSATVSAAETIIADGAGVILDFTSPASLLSAIRKVSESGLEMRDAAYGRYQQSFSSVAWLSAIVPLYERIASAST</sequence>
<keyword evidence="1 3" id="KW-0808">Transferase</keyword>
<dbReference type="Pfam" id="PF00534">
    <property type="entry name" value="Glycos_transf_1"/>
    <property type="match status" value="1"/>
</dbReference>
<dbReference type="CDD" id="cd03801">
    <property type="entry name" value="GT4_PimA-like"/>
    <property type="match status" value="1"/>
</dbReference>
<name>A0ABU4D406_9NOCA</name>
<dbReference type="EMBL" id="JAWLKF010000010">
    <property type="protein sequence ID" value="MDV6304443.1"/>
    <property type="molecule type" value="Genomic_DNA"/>
</dbReference>
<dbReference type="PANTHER" id="PTHR12526">
    <property type="entry name" value="GLYCOSYLTRANSFERASE"/>
    <property type="match status" value="1"/>
</dbReference>
<proteinExistence type="predicted"/>
<evidence type="ECO:0000256" key="1">
    <source>
        <dbReference type="ARBA" id="ARBA00022679"/>
    </source>
</evidence>
<evidence type="ECO:0000313" key="4">
    <source>
        <dbReference type="Proteomes" id="UP001186104"/>
    </source>
</evidence>
<keyword evidence="4" id="KW-1185">Reference proteome</keyword>
<protein>
    <submittedName>
        <fullName evidence="3">Glycosyltransferase family 4 protein</fullName>
        <ecNumber evidence="3">2.4.-.-</ecNumber>
    </submittedName>
</protein>
<feature type="domain" description="Glycosyl transferase family 1" evidence="2">
    <location>
        <begin position="204"/>
        <end position="350"/>
    </location>
</feature>
<dbReference type="InterPro" id="IPR001296">
    <property type="entry name" value="Glyco_trans_1"/>
</dbReference>
<dbReference type="Proteomes" id="UP001186104">
    <property type="component" value="Unassembled WGS sequence"/>
</dbReference>
<dbReference type="SUPFAM" id="SSF53756">
    <property type="entry name" value="UDP-Glycosyltransferase/glycogen phosphorylase"/>
    <property type="match status" value="1"/>
</dbReference>
<organism evidence="3 4">
    <name type="scientific">Rhodococcus cerastii</name>
    <dbReference type="NCBI Taxonomy" id="908616"/>
    <lineage>
        <taxon>Bacteria</taxon>
        <taxon>Bacillati</taxon>
        <taxon>Actinomycetota</taxon>
        <taxon>Actinomycetes</taxon>
        <taxon>Mycobacteriales</taxon>
        <taxon>Nocardiaceae</taxon>
        <taxon>Rhodococcus</taxon>
    </lineage>
</organism>
<dbReference type="PANTHER" id="PTHR12526:SF638">
    <property type="entry name" value="SPORE COAT PROTEIN SA"/>
    <property type="match status" value="1"/>
</dbReference>
<accession>A0ABU4D406</accession>
<comment type="caution">
    <text evidence="3">The sequence shown here is derived from an EMBL/GenBank/DDBJ whole genome shotgun (WGS) entry which is preliminary data.</text>
</comment>